<reference evidence="2 3" key="1">
    <citation type="submission" date="2019-12" db="EMBL/GenBank/DDBJ databases">
        <title>Draft genome sequence of the ascomycete Xylaria multiplex DSM 110363.</title>
        <authorList>
            <person name="Buettner E."/>
            <person name="Kellner H."/>
        </authorList>
    </citation>
    <scope>NUCLEOTIDE SEQUENCE [LARGE SCALE GENOMIC DNA]</scope>
    <source>
        <strain evidence="2 3">DSM 110363</strain>
    </source>
</reference>
<name>A0A7C8ILD4_9PEZI</name>
<keyword evidence="3" id="KW-1185">Reference proteome</keyword>
<dbReference type="EMBL" id="WUBL01000086">
    <property type="protein sequence ID" value="KAF2966546.1"/>
    <property type="molecule type" value="Genomic_DNA"/>
</dbReference>
<evidence type="ECO:0000313" key="2">
    <source>
        <dbReference type="EMBL" id="KAF2966546.1"/>
    </source>
</evidence>
<organism evidence="2 3">
    <name type="scientific">Xylaria multiplex</name>
    <dbReference type="NCBI Taxonomy" id="323545"/>
    <lineage>
        <taxon>Eukaryota</taxon>
        <taxon>Fungi</taxon>
        <taxon>Dikarya</taxon>
        <taxon>Ascomycota</taxon>
        <taxon>Pezizomycotina</taxon>
        <taxon>Sordariomycetes</taxon>
        <taxon>Xylariomycetidae</taxon>
        <taxon>Xylariales</taxon>
        <taxon>Xylariaceae</taxon>
        <taxon>Xylaria</taxon>
    </lineage>
</organism>
<protein>
    <submittedName>
        <fullName evidence="2">Uncharacterized protein</fullName>
    </submittedName>
</protein>
<dbReference type="OrthoDB" id="3885310at2759"/>
<dbReference type="Proteomes" id="UP000481858">
    <property type="component" value="Unassembled WGS sequence"/>
</dbReference>
<evidence type="ECO:0000313" key="3">
    <source>
        <dbReference type="Proteomes" id="UP000481858"/>
    </source>
</evidence>
<gene>
    <name evidence="2" type="ORF">GQX73_g7023</name>
</gene>
<evidence type="ECO:0000256" key="1">
    <source>
        <dbReference type="SAM" id="MobiDB-lite"/>
    </source>
</evidence>
<accession>A0A7C8ILD4</accession>
<sequence length="281" mass="31597">MNGIKDLVKHAIEQEHGYVGFKGSILEDKLPESAFGKQLLRSGKAGDVAEEITRRADGNIALAHKRLEILHHDQSLKVFYATNDRLPATIVDMFDSGVYSVETQALNERTLGLQALAIVGHNQNGVSFEKFKKLTQLSAKARGIGRKYNPCRSIDDVLHAAKGLVIRETDQDRLLLKAFHSDFFFYCREHYRPSIVWANSLLQETEYDLGPLKRAQTFSPRGIKDSGTNSTSQVKGVANSWKKRKESILPNLPRLEEMEEGDDKVANRSFSFHRSGTFHGL</sequence>
<proteinExistence type="predicted"/>
<feature type="region of interest" description="Disordered" evidence="1">
    <location>
        <begin position="218"/>
        <end position="239"/>
    </location>
</feature>
<dbReference type="InParanoid" id="A0A7C8ILD4"/>
<comment type="caution">
    <text evidence="2">The sequence shown here is derived from an EMBL/GenBank/DDBJ whole genome shotgun (WGS) entry which is preliminary data.</text>
</comment>
<dbReference type="AlphaFoldDB" id="A0A7C8ILD4"/>